<evidence type="ECO:0000313" key="2">
    <source>
        <dbReference type="Proteomes" id="UP001165136"/>
    </source>
</evidence>
<reference evidence="1" key="1">
    <citation type="submission" date="2023-03" db="EMBL/GenBank/DDBJ databases">
        <title>Amycolatopsis taiwanensis NBRC 103393.</title>
        <authorList>
            <person name="Ichikawa N."/>
            <person name="Sato H."/>
            <person name="Tonouchi N."/>
        </authorList>
    </citation>
    <scope>NUCLEOTIDE SEQUENCE</scope>
    <source>
        <strain evidence="1">NBRC 103393</strain>
    </source>
</reference>
<gene>
    <name evidence="1" type="ORF">Atai01_09420</name>
</gene>
<organism evidence="1 2">
    <name type="scientific">Amycolatopsis taiwanensis</name>
    <dbReference type="NCBI Taxonomy" id="342230"/>
    <lineage>
        <taxon>Bacteria</taxon>
        <taxon>Bacillati</taxon>
        <taxon>Actinomycetota</taxon>
        <taxon>Actinomycetes</taxon>
        <taxon>Pseudonocardiales</taxon>
        <taxon>Pseudonocardiaceae</taxon>
        <taxon>Amycolatopsis</taxon>
    </lineage>
</organism>
<proteinExistence type="predicted"/>
<dbReference type="EMBL" id="BSTI01000002">
    <property type="protein sequence ID" value="GLY64323.1"/>
    <property type="molecule type" value="Genomic_DNA"/>
</dbReference>
<evidence type="ECO:0000313" key="1">
    <source>
        <dbReference type="EMBL" id="GLY64323.1"/>
    </source>
</evidence>
<dbReference type="Proteomes" id="UP001165136">
    <property type="component" value="Unassembled WGS sequence"/>
</dbReference>
<comment type="caution">
    <text evidence="1">The sequence shown here is derived from an EMBL/GenBank/DDBJ whole genome shotgun (WGS) entry which is preliminary data.</text>
</comment>
<name>A0A9W6QV65_9PSEU</name>
<dbReference type="AlphaFoldDB" id="A0A9W6QV65"/>
<sequence length="86" mass="9014">MSPVQDAVSPIQDAVSPVQDAVSPVQDAVFLIQEAVSPASRLPFVGFNHANRQYGCPNPELGPGEPGTHIETTVKGCGREWCGTPG</sequence>
<protein>
    <submittedName>
        <fullName evidence="1">Uncharacterized protein</fullName>
    </submittedName>
</protein>
<keyword evidence="2" id="KW-1185">Reference proteome</keyword>
<accession>A0A9W6QV65</accession>